<keyword evidence="1 3" id="KW-0853">WD repeat</keyword>
<keyword evidence="2" id="KW-0677">Repeat</keyword>
<evidence type="ECO:0000313" key="4">
    <source>
        <dbReference type="EMBL" id="GAA2675405.1"/>
    </source>
</evidence>
<organism evidence="4 5">
    <name type="scientific">Streptomyces violaceolatus</name>
    <dbReference type="NCBI Taxonomy" id="67378"/>
    <lineage>
        <taxon>Bacteria</taxon>
        <taxon>Bacillati</taxon>
        <taxon>Actinomycetota</taxon>
        <taxon>Actinomycetes</taxon>
        <taxon>Kitasatosporales</taxon>
        <taxon>Streptomycetaceae</taxon>
        <taxon>Streptomyces</taxon>
        <taxon>Streptomyces violaceoruber group</taxon>
    </lineage>
</organism>
<dbReference type="PANTHER" id="PTHR19848">
    <property type="entry name" value="WD40 REPEAT PROTEIN"/>
    <property type="match status" value="1"/>
</dbReference>
<dbReference type="InterPro" id="IPR001680">
    <property type="entry name" value="WD40_rpt"/>
</dbReference>
<sequence length="104" mass="11143">MEFRDMATHRRVGETAGDHTVRMEAVAWSPDGTTLATASRDDTVRLWDAAPANGSARPLRGHRGGVTPVVFSPDGRALTTGGNDCTVRLWDVPAGPASRTLCRK</sequence>
<dbReference type="SMART" id="SM00320">
    <property type="entry name" value="WD40"/>
    <property type="match status" value="2"/>
</dbReference>
<dbReference type="InterPro" id="IPR019775">
    <property type="entry name" value="WD40_repeat_CS"/>
</dbReference>
<dbReference type="InterPro" id="IPR015943">
    <property type="entry name" value="WD40/YVTN_repeat-like_dom_sf"/>
</dbReference>
<comment type="caution">
    <text evidence="4">The sequence shown here is derived from an EMBL/GenBank/DDBJ whole genome shotgun (WGS) entry which is preliminary data.</text>
</comment>
<dbReference type="PROSITE" id="PS50294">
    <property type="entry name" value="WD_REPEATS_REGION"/>
    <property type="match status" value="2"/>
</dbReference>
<evidence type="ECO:0000313" key="5">
    <source>
        <dbReference type="Proteomes" id="UP001499989"/>
    </source>
</evidence>
<dbReference type="EMBL" id="BAAASK010000003">
    <property type="protein sequence ID" value="GAA2675405.1"/>
    <property type="molecule type" value="Genomic_DNA"/>
</dbReference>
<feature type="repeat" description="WD" evidence="3">
    <location>
        <begin position="59"/>
        <end position="100"/>
    </location>
</feature>
<proteinExistence type="predicted"/>
<dbReference type="PROSITE" id="PS00678">
    <property type="entry name" value="WD_REPEATS_1"/>
    <property type="match status" value="1"/>
</dbReference>
<dbReference type="PANTHER" id="PTHR19848:SF8">
    <property type="entry name" value="F-BOX AND WD REPEAT DOMAIN CONTAINING 7"/>
    <property type="match status" value="1"/>
</dbReference>
<evidence type="ECO:0000256" key="2">
    <source>
        <dbReference type="ARBA" id="ARBA00022737"/>
    </source>
</evidence>
<protein>
    <submittedName>
        <fullName evidence="4">Uncharacterized protein</fullName>
    </submittedName>
</protein>
<dbReference type="PROSITE" id="PS50082">
    <property type="entry name" value="WD_REPEATS_2"/>
    <property type="match status" value="2"/>
</dbReference>
<accession>A0ABN3SER3</accession>
<name>A0ABN3SER3_9ACTN</name>
<evidence type="ECO:0000256" key="3">
    <source>
        <dbReference type="PROSITE-ProRule" id="PRU00221"/>
    </source>
</evidence>
<reference evidence="4 5" key="1">
    <citation type="journal article" date="2019" name="Int. J. Syst. Evol. Microbiol.">
        <title>The Global Catalogue of Microorganisms (GCM) 10K type strain sequencing project: providing services to taxonomists for standard genome sequencing and annotation.</title>
        <authorList>
            <consortium name="The Broad Institute Genomics Platform"/>
            <consortium name="The Broad Institute Genome Sequencing Center for Infectious Disease"/>
            <person name="Wu L."/>
            <person name="Ma J."/>
        </authorList>
    </citation>
    <scope>NUCLEOTIDE SEQUENCE [LARGE SCALE GENOMIC DNA]</scope>
    <source>
        <strain evidence="4 5">JCM 4531</strain>
    </source>
</reference>
<dbReference type="SUPFAM" id="SSF50978">
    <property type="entry name" value="WD40 repeat-like"/>
    <property type="match status" value="1"/>
</dbReference>
<dbReference type="InterPro" id="IPR036322">
    <property type="entry name" value="WD40_repeat_dom_sf"/>
</dbReference>
<gene>
    <name evidence="4" type="ORF">GCM10010310_18010</name>
</gene>
<keyword evidence="5" id="KW-1185">Reference proteome</keyword>
<dbReference type="Proteomes" id="UP001499989">
    <property type="component" value="Unassembled WGS sequence"/>
</dbReference>
<evidence type="ECO:0000256" key="1">
    <source>
        <dbReference type="ARBA" id="ARBA00022574"/>
    </source>
</evidence>
<dbReference type="Pfam" id="PF00400">
    <property type="entry name" value="WD40"/>
    <property type="match status" value="2"/>
</dbReference>
<dbReference type="Gene3D" id="2.130.10.10">
    <property type="entry name" value="YVTN repeat-like/Quinoprotein amine dehydrogenase"/>
    <property type="match status" value="1"/>
</dbReference>
<feature type="repeat" description="WD" evidence="3">
    <location>
        <begin position="16"/>
        <end position="48"/>
    </location>
</feature>